<evidence type="ECO:0000259" key="2">
    <source>
        <dbReference type="Pfam" id="PF20994"/>
    </source>
</evidence>
<dbReference type="Proteomes" id="UP001175261">
    <property type="component" value="Unassembled WGS sequence"/>
</dbReference>
<dbReference type="Pfam" id="PF20994">
    <property type="entry name" value="CENPU"/>
    <property type="match status" value="1"/>
</dbReference>
<dbReference type="EMBL" id="JAPDFR010000001">
    <property type="protein sequence ID" value="KAK0391726.1"/>
    <property type="molecule type" value="Genomic_DNA"/>
</dbReference>
<name>A0AA39LBK5_SARSR</name>
<organism evidence="3 4">
    <name type="scientific">Sarocladium strictum</name>
    <name type="common">Black bundle disease fungus</name>
    <name type="synonym">Acremonium strictum</name>
    <dbReference type="NCBI Taxonomy" id="5046"/>
    <lineage>
        <taxon>Eukaryota</taxon>
        <taxon>Fungi</taxon>
        <taxon>Dikarya</taxon>
        <taxon>Ascomycota</taxon>
        <taxon>Pezizomycotina</taxon>
        <taxon>Sordariomycetes</taxon>
        <taxon>Hypocreomycetidae</taxon>
        <taxon>Hypocreales</taxon>
        <taxon>Sarocladiaceae</taxon>
        <taxon>Sarocladium</taxon>
    </lineage>
</organism>
<feature type="compositionally biased region" description="Low complexity" evidence="1">
    <location>
        <begin position="62"/>
        <end position="73"/>
    </location>
</feature>
<feature type="compositionally biased region" description="Basic and acidic residues" evidence="1">
    <location>
        <begin position="147"/>
        <end position="162"/>
    </location>
</feature>
<accession>A0AA39LBK5</accession>
<feature type="compositionally biased region" description="Basic and acidic residues" evidence="1">
    <location>
        <begin position="1"/>
        <end position="13"/>
    </location>
</feature>
<gene>
    <name evidence="3" type="ORF">NLU13_1225</name>
</gene>
<feature type="compositionally biased region" description="Low complexity" evidence="1">
    <location>
        <begin position="101"/>
        <end position="143"/>
    </location>
</feature>
<feature type="region of interest" description="Disordered" evidence="1">
    <location>
        <begin position="1"/>
        <end position="385"/>
    </location>
</feature>
<feature type="compositionally biased region" description="Low complexity" evidence="1">
    <location>
        <begin position="30"/>
        <end position="48"/>
    </location>
</feature>
<sequence>MATRADRLNERLRGAQRTNLDDDDTFGIDIPGIGAAPIAIAEPAAPAARSTPGSAKRRRADTSSTRSTSSRNRSSGRKSPRNRPGTASSLPNVPEEASPVPRVTAASTRPRRSSAAATSSPAVAIVQPGNSPSPRNAPSSARSRSARGQDHSFEDEVEESPRDAPGSGRRRTRVSSAPASEMTARLQDVLEGSDDVTDLSSPLARVAKRKSGAASLPARSARAPARGSSLRRETRPDEEDDELSPNRSRDVEQEQEAAEEIGTAEAAKTIGRKRPRSSTTRRSAEIGSEAPEAGKEPGDANEEEGSPPKRRRGRPSKSPVVQKQPARAKAATAKAKTTRRTSQEAIKRATKTKAGANSAKSVPKQRRRRSDGAEGNDEVAAADDDDAAIEITVQRFVNLKKRAGGDDDDDEDPLHSEIPFANRTGESTVDVFAQVCEEVINNTMSQFHELLSGSAIDVAKKKEIRIKMRAIEAYKEELNSRLLQHAIHLDHWYTLRKRVRHVQKEKLTLREEILKLKAEREQVALRMDAIRTKHEADTKEATYRLDASALMHEIELAVERGQKAPELSRKEQKEAELANLELRVAQVIDQASSRSAPGGLLSQVTEFNAFLERAAQALESR</sequence>
<protein>
    <recommendedName>
        <fullName evidence="2">Inner kinetochore subunit AME1 domain-containing protein</fullName>
    </recommendedName>
</protein>
<proteinExistence type="predicted"/>
<keyword evidence="4" id="KW-1185">Reference proteome</keyword>
<dbReference type="AlphaFoldDB" id="A0AA39LBK5"/>
<comment type="caution">
    <text evidence="3">The sequence shown here is derived from an EMBL/GenBank/DDBJ whole genome shotgun (WGS) entry which is preliminary data.</text>
</comment>
<feature type="domain" description="Inner kinetochore subunit AME1" evidence="2">
    <location>
        <begin position="423"/>
        <end position="613"/>
    </location>
</feature>
<feature type="compositionally biased region" description="Low complexity" evidence="1">
    <location>
        <begin position="212"/>
        <end position="228"/>
    </location>
</feature>
<evidence type="ECO:0000256" key="1">
    <source>
        <dbReference type="SAM" id="MobiDB-lite"/>
    </source>
</evidence>
<dbReference type="InterPro" id="IPR048743">
    <property type="entry name" value="AME1"/>
</dbReference>
<feature type="compositionally biased region" description="Acidic residues" evidence="1">
    <location>
        <begin position="374"/>
        <end position="385"/>
    </location>
</feature>
<reference evidence="3" key="1">
    <citation type="submission" date="2022-10" db="EMBL/GenBank/DDBJ databases">
        <title>Determination and structural analysis of whole genome sequence of Sarocladium strictum F4-1.</title>
        <authorList>
            <person name="Hu L."/>
            <person name="Jiang Y."/>
        </authorList>
    </citation>
    <scope>NUCLEOTIDE SEQUENCE</scope>
    <source>
        <strain evidence="3">F4-1</strain>
    </source>
</reference>
<evidence type="ECO:0000313" key="4">
    <source>
        <dbReference type="Proteomes" id="UP001175261"/>
    </source>
</evidence>
<evidence type="ECO:0000313" key="3">
    <source>
        <dbReference type="EMBL" id="KAK0391726.1"/>
    </source>
</evidence>